<reference evidence="2 3" key="1">
    <citation type="submission" date="2022-03" db="EMBL/GenBank/DDBJ databases">
        <authorList>
            <person name="Nunn A."/>
            <person name="Chopra R."/>
            <person name="Nunn A."/>
            <person name="Contreras Garrido A."/>
        </authorList>
    </citation>
    <scope>NUCLEOTIDE SEQUENCE [LARGE SCALE GENOMIC DNA]</scope>
</reference>
<organism evidence="2 3">
    <name type="scientific">Thlaspi arvense</name>
    <name type="common">Field penny-cress</name>
    <dbReference type="NCBI Taxonomy" id="13288"/>
    <lineage>
        <taxon>Eukaryota</taxon>
        <taxon>Viridiplantae</taxon>
        <taxon>Streptophyta</taxon>
        <taxon>Embryophyta</taxon>
        <taxon>Tracheophyta</taxon>
        <taxon>Spermatophyta</taxon>
        <taxon>Magnoliopsida</taxon>
        <taxon>eudicotyledons</taxon>
        <taxon>Gunneridae</taxon>
        <taxon>Pentapetalae</taxon>
        <taxon>rosids</taxon>
        <taxon>malvids</taxon>
        <taxon>Brassicales</taxon>
        <taxon>Brassicaceae</taxon>
        <taxon>Thlaspideae</taxon>
        <taxon>Thlaspi</taxon>
    </lineage>
</organism>
<dbReference type="SUPFAM" id="SSF81383">
    <property type="entry name" value="F-box domain"/>
    <property type="match status" value="1"/>
</dbReference>
<dbReference type="Proteomes" id="UP000836841">
    <property type="component" value="Chromosome 7"/>
</dbReference>
<dbReference type="Pfam" id="PF08387">
    <property type="entry name" value="FBD"/>
    <property type="match status" value="1"/>
</dbReference>
<dbReference type="CDD" id="cd22160">
    <property type="entry name" value="F-box_AtFBL13-like"/>
    <property type="match status" value="1"/>
</dbReference>
<dbReference type="PROSITE" id="PS50181">
    <property type="entry name" value="FBOX"/>
    <property type="match status" value="1"/>
</dbReference>
<dbReference type="Pfam" id="PF00646">
    <property type="entry name" value="F-box"/>
    <property type="match status" value="1"/>
</dbReference>
<dbReference type="InterPro" id="IPR032675">
    <property type="entry name" value="LRR_dom_sf"/>
</dbReference>
<dbReference type="AlphaFoldDB" id="A0AAU9T403"/>
<dbReference type="InterPro" id="IPR053781">
    <property type="entry name" value="F-box_AtFBL13-like"/>
</dbReference>
<feature type="domain" description="F-box" evidence="1">
    <location>
        <begin position="34"/>
        <end position="82"/>
    </location>
</feature>
<dbReference type="InterPro" id="IPR050232">
    <property type="entry name" value="FBL13/AtMIF1-like"/>
</dbReference>
<accession>A0AAU9T403</accession>
<dbReference type="SMART" id="SM00579">
    <property type="entry name" value="FBD"/>
    <property type="match status" value="1"/>
</dbReference>
<gene>
    <name evidence="2" type="ORF">TAV2_LOCUS26017</name>
</gene>
<dbReference type="InterPro" id="IPR036047">
    <property type="entry name" value="F-box-like_dom_sf"/>
</dbReference>
<dbReference type="SMART" id="SM00256">
    <property type="entry name" value="FBOX"/>
    <property type="match status" value="1"/>
</dbReference>
<protein>
    <recommendedName>
        <fullName evidence="1">F-box domain-containing protein</fullName>
    </recommendedName>
</protein>
<dbReference type="PANTHER" id="PTHR31900:SF34">
    <property type="entry name" value="EMB|CAB62440.1-RELATED"/>
    <property type="match status" value="1"/>
</dbReference>
<evidence type="ECO:0000259" key="1">
    <source>
        <dbReference type="PROSITE" id="PS50181"/>
    </source>
</evidence>
<dbReference type="Pfam" id="PF24758">
    <property type="entry name" value="LRR_At5g56370"/>
    <property type="match status" value="1"/>
</dbReference>
<dbReference type="EMBL" id="OU466863">
    <property type="protein sequence ID" value="CAH2078924.1"/>
    <property type="molecule type" value="Genomic_DNA"/>
</dbReference>
<dbReference type="PANTHER" id="PTHR31900">
    <property type="entry name" value="F-BOX/RNI SUPERFAMILY PROTEIN-RELATED"/>
    <property type="match status" value="1"/>
</dbReference>
<dbReference type="SUPFAM" id="SSF52058">
    <property type="entry name" value="L domain-like"/>
    <property type="match status" value="1"/>
</dbReference>
<dbReference type="InterPro" id="IPR055411">
    <property type="entry name" value="LRR_FXL15/At3g58940/PEG3-like"/>
</dbReference>
<evidence type="ECO:0000313" key="2">
    <source>
        <dbReference type="EMBL" id="CAH2078924.1"/>
    </source>
</evidence>
<name>A0AAU9T403_THLAR</name>
<sequence>MCLCVELIDNICVKILLCSFMEKSTPDLENCHDENMINDLPSDLLVKILSLLPTKDAVATMVLSKQWLSVWTMVPILTYKESNNISEGEHKSVWHFLDMSLKFHKAPILEFFDVELGPQCPVDVDVGKWIINAVDRKVSKLRFELKWSAKPINLPKSLYTCDTLVFLSLSDMIFVDIVCPAFLPSLKTLYLIHVVYKDEDSLIMLLSSCPLLKLLLMARYKEDNLKNVKLKVSSLENLFYRHERDDDVEDIQVSLVINSPRLKKIFIRDPSGASCSIENTDRLNKATIFSCQTDDNFMRYPSSLVCLNIVLNITTDDPYDDVPISWNHPASVPNCLLTHLEIFEWDAYGGRSEEKELMRYILGNSLRLKRIAISIKSTSKLEYREKMMDELKSMSRISESSQLMFNTKLVQKERVMHVKPE</sequence>
<dbReference type="InterPro" id="IPR001810">
    <property type="entry name" value="F-box_dom"/>
</dbReference>
<dbReference type="InterPro" id="IPR006566">
    <property type="entry name" value="FBD"/>
</dbReference>
<proteinExistence type="predicted"/>
<dbReference type="Gene3D" id="3.80.10.10">
    <property type="entry name" value="Ribonuclease Inhibitor"/>
    <property type="match status" value="1"/>
</dbReference>
<evidence type="ECO:0000313" key="3">
    <source>
        <dbReference type="Proteomes" id="UP000836841"/>
    </source>
</evidence>
<keyword evidence="3" id="KW-1185">Reference proteome</keyword>